<sequence length="529" mass="59373">MNIVKRRKLLINAFILTFTTVTLGFINTGFRVYISNEIGAEGMGLYQLIMSIHIMTSTFAISGIRVTTTRLIAEELGKNNRANIKKIMNRAFVYSLFFSSLTTFVIYNSSEFIAIKFIGDERTIFPLKILALSLPFIGICSCLHGYFYGMRKIVKSITSDILEVSSSMIIIITFLGLYLPKGLDYTCILVAIAMTVANILAAVYSYILYLFEKKSGFRRIDSTSSNCSLLTISKIAFPIACSAYIQTGLRTLEDILIPNALRQFGSTTSASLSIFGMIKGMVLPILCFPSIFLASFSTLIIPEIAEAKALNQTNRVNSIISRVFKFTLMIAVFASGLFIIYSKEMGITIYNSAKVGDMMRILAPLIPFMYLDRVVDGSLNALDQQVSTLKYNLIDMSVRIALIFFVIPKKGIEGFILVLFVGTLLNATLSINKLLKVTKLDFLIGDWILKPAISVTLSATIVKYIFDVTNIKTLIIPQVLLVILFYFIFLILFKSIRKNDVMWFINAFRKDINPTKISDVGFYKFYNNM</sequence>
<accession>A0A2P2BPQ3</accession>
<evidence type="ECO:0000256" key="5">
    <source>
        <dbReference type="ARBA" id="ARBA00023136"/>
    </source>
</evidence>
<feature type="transmembrane region" description="Helical" evidence="6">
    <location>
        <begin position="87"/>
        <end position="107"/>
    </location>
</feature>
<keyword evidence="4 6" id="KW-1133">Transmembrane helix</keyword>
<dbReference type="AlphaFoldDB" id="A0A2P2BPQ3"/>
<feature type="transmembrane region" description="Helical" evidence="6">
    <location>
        <begin position="472"/>
        <end position="493"/>
    </location>
</feature>
<dbReference type="PANTHER" id="PTHR30250">
    <property type="entry name" value="PST FAMILY PREDICTED COLANIC ACID TRANSPORTER"/>
    <property type="match status" value="1"/>
</dbReference>
<evidence type="ECO:0000313" key="7">
    <source>
        <dbReference type="EMBL" id="CEI72329.1"/>
    </source>
</evidence>
<dbReference type="InterPro" id="IPR050833">
    <property type="entry name" value="Poly_Biosynth_Transport"/>
</dbReference>
<feature type="transmembrane region" description="Helical" evidence="6">
    <location>
        <begin position="127"/>
        <end position="149"/>
    </location>
</feature>
<dbReference type="KEGG" id="rhom:FRIFI_0785"/>
<dbReference type="EMBL" id="LN650648">
    <property type="protein sequence ID" value="CEI72329.1"/>
    <property type="molecule type" value="Genomic_DNA"/>
</dbReference>
<protein>
    <submittedName>
        <fullName evidence="7">Polysaccharide biosynthesis protein</fullName>
    </submittedName>
</protein>
<dbReference type="PIRSF" id="PIRSF038958">
    <property type="entry name" value="PG_synth_SpoVB"/>
    <property type="match status" value="1"/>
</dbReference>
<evidence type="ECO:0000256" key="6">
    <source>
        <dbReference type="SAM" id="Phobius"/>
    </source>
</evidence>
<evidence type="ECO:0000256" key="1">
    <source>
        <dbReference type="ARBA" id="ARBA00004651"/>
    </source>
</evidence>
<keyword evidence="3 6" id="KW-0812">Transmembrane</keyword>
<dbReference type="PANTHER" id="PTHR30250:SF21">
    <property type="entry name" value="LIPID II FLIPPASE MURJ"/>
    <property type="match status" value="1"/>
</dbReference>
<feature type="transmembrane region" description="Helical" evidence="6">
    <location>
        <begin position="185"/>
        <end position="211"/>
    </location>
</feature>
<name>A0A2P2BPQ3_9FIRM</name>
<keyword evidence="2" id="KW-1003">Cell membrane</keyword>
<evidence type="ECO:0000256" key="2">
    <source>
        <dbReference type="ARBA" id="ARBA00022475"/>
    </source>
</evidence>
<proteinExistence type="predicted"/>
<feature type="transmembrane region" description="Helical" evidence="6">
    <location>
        <begin position="323"/>
        <end position="341"/>
    </location>
</feature>
<feature type="transmembrane region" description="Helical" evidence="6">
    <location>
        <begin position="9"/>
        <end position="33"/>
    </location>
</feature>
<reference evidence="7 8" key="1">
    <citation type="submission" date="2014-09" db="EMBL/GenBank/DDBJ databases">
        <authorList>
            <person name="Hornung B.V."/>
        </authorList>
    </citation>
    <scope>NUCLEOTIDE SEQUENCE [LARGE SCALE GENOMIC DNA]</scope>
    <source>
        <strain evidence="7 8">FRIFI</strain>
    </source>
</reference>
<dbReference type="Proteomes" id="UP000245695">
    <property type="component" value="Chromosome 1"/>
</dbReference>
<feature type="transmembrane region" description="Helical" evidence="6">
    <location>
        <begin position="45"/>
        <end position="66"/>
    </location>
</feature>
<feature type="transmembrane region" description="Helical" evidence="6">
    <location>
        <begin position="281"/>
        <end position="302"/>
    </location>
</feature>
<evidence type="ECO:0000313" key="8">
    <source>
        <dbReference type="Proteomes" id="UP000245695"/>
    </source>
</evidence>
<feature type="transmembrane region" description="Helical" evidence="6">
    <location>
        <begin position="161"/>
        <end position="179"/>
    </location>
</feature>
<keyword evidence="5 6" id="KW-0472">Membrane</keyword>
<organism evidence="7 8">
    <name type="scientific">Romboutsia hominis</name>
    <dbReference type="NCBI Taxonomy" id="1507512"/>
    <lineage>
        <taxon>Bacteria</taxon>
        <taxon>Bacillati</taxon>
        <taxon>Bacillota</taxon>
        <taxon>Clostridia</taxon>
        <taxon>Peptostreptococcales</taxon>
        <taxon>Peptostreptococcaceae</taxon>
        <taxon>Romboutsia</taxon>
    </lineage>
</organism>
<dbReference type="GO" id="GO:0005886">
    <property type="term" value="C:plasma membrane"/>
    <property type="evidence" value="ECO:0007669"/>
    <property type="project" value="UniProtKB-SubCell"/>
</dbReference>
<dbReference type="InterPro" id="IPR024923">
    <property type="entry name" value="PG_synth_SpoVB"/>
</dbReference>
<dbReference type="InterPro" id="IPR002797">
    <property type="entry name" value="Polysacc_synth"/>
</dbReference>
<comment type="subcellular location">
    <subcellularLocation>
        <location evidence="1">Cell membrane</location>
        <topology evidence="1">Multi-pass membrane protein</topology>
    </subcellularLocation>
</comment>
<evidence type="ECO:0000256" key="3">
    <source>
        <dbReference type="ARBA" id="ARBA00022692"/>
    </source>
</evidence>
<dbReference type="RefSeq" id="WP_166505041.1">
    <property type="nucleotide sequence ID" value="NZ_JAKNTL010000007.1"/>
</dbReference>
<evidence type="ECO:0000256" key="4">
    <source>
        <dbReference type="ARBA" id="ARBA00022989"/>
    </source>
</evidence>
<dbReference type="Pfam" id="PF01943">
    <property type="entry name" value="Polysacc_synt"/>
    <property type="match status" value="1"/>
</dbReference>
<keyword evidence="8" id="KW-1185">Reference proteome</keyword>
<gene>
    <name evidence="7" type="ORF">FRIFI_0785</name>
</gene>